<gene>
    <name evidence="7" type="ORF">Dacsa_2398</name>
</gene>
<evidence type="ECO:0000256" key="2">
    <source>
        <dbReference type="ARBA" id="ARBA00022481"/>
    </source>
</evidence>
<dbReference type="KEGG" id="dsl:Dacsa_2398"/>
<dbReference type="InterPro" id="IPR031975">
    <property type="entry name" value="Pilin_GH"/>
</dbReference>
<dbReference type="EMBL" id="CP003944">
    <property type="protein sequence ID" value="AFZ51003.1"/>
    <property type="molecule type" value="Genomic_DNA"/>
</dbReference>
<evidence type="ECO:0000256" key="5">
    <source>
        <dbReference type="ARBA" id="ARBA00023136"/>
    </source>
</evidence>
<dbReference type="InterPro" id="IPR045584">
    <property type="entry name" value="Pilin-like"/>
</dbReference>
<evidence type="ECO:0000313" key="8">
    <source>
        <dbReference type="Proteomes" id="UP000010482"/>
    </source>
</evidence>
<dbReference type="AlphaFoldDB" id="K9YY09"/>
<dbReference type="RefSeq" id="WP_015229994.1">
    <property type="nucleotide sequence ID" value="NC_019780.1"/>
</dbReference>
<dbReference type="HOGENOM" id="CLU_091705_5_0_3"/>
<dbReference type="PROSITE" id="PS00409">
    <property type="entry name" value="PROKAR_NTER_METHYL"/>
    <property type="match status" value="1"/>
</dbReference>
<dbReference type="Proteomes" id="UP000010482">
    <property type="component" value="Chromosome"/>
</dbReference>
<accession>K9YY09</accession>
<evidence type="ECO:0000313" key="7">
    <source>
        <dbReference type="EMBL" id="AFZ51003.1"/>
    </source>
</evidence>
<keyword evidence="2" id="KW-0488">Methylation</keyword>
<dbReference type="Gene3D" id="3.30.700.10">
    <property type="entry name" value="Glycoprotein, Type 4 Pilin"/>
    <property type="match status" value="1"/>
</dbReference>
<dbReference type="InterPro" id="IPR012902">
    <property type="entry name" value="N_methyl_site"/>
</dbReference>
<evidence type="ECO:0000256" key="3">
    <source>
        <dbReference type="ARBA" id="ARBA00022692"/>
    </source>
</evidence>
<dbReference type="GO" id="GO:0016020">
    <property type="term" value="C:membrane"/>
    <property type="evidence" value="ECO:0007669"/>
    <property type="project" value="UniProtKB-SubCell"/>
</dbReference>
<dbReference type="PANTHER" id="PTHR30093:SF44">
    <property type="entry name" value="TYPE II SECRETION SYSTEM CORE PROTEIN G"/>
    <property type="match status" value="1"/>
</dbReference>
<comment type="subcellular location">
    <subcellularLocation>
        <location evidence="1">Membrane</location>
        <topology evidence="1">Single-pass membrane protein</topology>
    </subcellularLocation>
</comment>
<feature type="transmembrane region" description="Helical" evidence="6">
    <location>
        <begin position="21"/>
        <end position="42"/>
    </location>
</feature>
<name>K9YY09_DACS8</name>
<keyword evidence="8" id="KW-1185">Reference proteome</keyword>
<evidence type="ECO:0000256" key="6">
    <source>
        <dbReference type="SAM" id="Phobius"/>
    </source>
</evidence>
<dbReference type="Pfam" id="PF16734">
    <property type="entry name" value="Pilin_GH"/>
    <property type="match status" value="1"/>
</dbReference>
<dbReference type="eggNOG" id="COG2165">
    <property type="taxonomic scope" value="Bacteria"/>
</dbReference>
<organism evidence="7 8">
    <name type="scientific">Dactylococcopsis salina (strain PCC 8305)</name>
    <name type="common">Myxobactron salinum</name>
    <dbReference type="NCBI Taxonomy" id="13035"/>
    <lineage>
        <taxon>Bacteria</taxon>
        <taxon>Bacillati</taxon>
        <taxon>Cyanobacteriota</taxon>
        <taxon>Cyanophyceae</taxon>
        <taxon>Nodosilineales</taxon>
        <taxon>Cymatolegaceae</taxon>
        <taxon>Dactylococcopsis</taxon>
    </lineage>
</organism>
<keyword evidence="4 6" id="KW-1133">Transmembrane helix</keyword>
<evidence type="ECO:0000256" key="4">
    <source>
        <dbReference type="ARBA" id="ARBA00022989"/>
    </source>
</evidence>
<sequence>MNSPLKLQLLQRLNAKKQNKGFTLIELLVVIIIIGVLSAVALPNLLGQVGKAREAEARNAMGAINRAQQARHFEVGEFETGTNLSDSTNPLGIVVTSDNFSFTVTSDNTTDSAVAAGDPRNGQDVGIRGYGAGIGFSGGDYNTVVCVSDSIAASVSMSQTTTPDCPDSSEPLN</sequence>
<reference evidence="7" key="1">
    <citation type="submission" date="2012-04" db="EMBL/GenBank/DDBJ databases">
        <title>Finished genome of Dactylococcopsis salina PCC 8305.</title>
        <authorList>
            <consortium name="US DOE Joint Genome Institute"/>
            <person name="Gugger M."/>
            <person name="Coursin T."/>
            <person name="Rippka R."/>
            <person name="Tandeau De Marsac N."/>
            <person name="Huntemann M."/>
            <person name="Wei C.-L."/>
            <person name="Han J."/>
            <person name="Detter J.C."/>
            <person name="Han C."/>
            <person name="Tapia R."/>
            <person name="Daligault H."/>
            <person name="Chen A."/>
            <person name="Krypides N."/>
            <person name="Mavromatis K."/>
            <person name="Markowitz V."/>
            <person name="Szeto E."/>
            <person name="Ivanova N."/>
            <person name="Ovchinnikova G."/>
            <person name="Pagani I."/>
            <person name="Pati A."/>
            <person name="Goodwin L."/>
            <person name="Peters L."/>
            <person name="Pitluck S."/>
            <person name="Woyke T."/>
            <person name="Kerfeld C."/>
        </authorList>
    </citation>
    <scope>NUCLEOTIDE SEQUENCE [LARGE SCALE GENOMIC DNA]</scope>
    <source>
        <strain evidence="7">PCC 8305</strain>
    </source>
</reference>
<dbReference type="OrthoDB" id="467711at2"/>
<dbReference type="STRING" id="13035.Dacsa_2398"/>
<dbReference type="NCBIfam" id="TIGR02532">
    <property type="entry name" value="IV_pilin_GFxxxE"/>
    <property type="match status" value="1"/>
</dbReference>
<keyword evidence="3 6" id="KW-0812">Transmembrane</keyword>
<keyword evidence="5 6" id="KW-0472">Membrane</keyword>
<protein>
    <submittedName>
        <fullName evidence="7">Prepilin-type N-terminal cleavage/methylation domain-containing protein</fullName>
    </submittedName>
</protein>
<evidence type="ECO:0000256" key="1">
    <source>
        <dbReference type="ARBA" id="ARBA00004167"/>
    </source>
</evidence>
<proteinExistence type="predicted"/>
<dbReference type="Pfam" id="PF07963">
    <property type="entry name" value="N_methyl"/>
    <property type="match status" value="1"/>
</dbReference>
<dbReference type="PANTHER" id="PTHR30093">
    <property type="entry name" value="GENERAL SECRETION PATHWAY PROTEIN G"/>
    <property type="match status" value="1"/>
</dbReference>
<dbReference type="SUPFAM" id="SSF54523">
    <property type="entry name" value="Pili subunits"/>
    <property type="match status" value="1"/>
</dbReference>